<comment type="caution">
    <text evidence="3">The sequence shown here is derived from an EMBL/GenBank/DDBJ whole genome shotgun (WGS) entry which is preliminary data.</text>
</comment>
<dbReference type="CDD" id="cd02851">
    <property type="entry name" value="E_set_GO_C"/>
    <property type="match status" value="1"/>
</dbReference>
<dbReference type="OrthoDB" id="4160801at2759"/>
<dbReference type="InterPro" id="IPR013783">
    <property type="entry name" value="Ig-like_fold"/>
</dbReference>
<dbReference type="InterPro" id="IPR002110">
    <property type="entry name" value="Ankyrin_rpt"/>
</dbReference>
<dbReference type="SUPFAM" id="SSF81296">
    <property type="entry name" value="E set domains"/>
    <property type="match status" value="1"/>
</dbReference>
<gene>
    <name evidence="3" type="ORF">PENARI_c149G05870</name>
</gene>
<proteinExistence type="predicted"/>
<dbReference type="SUPFAM" id="SSF50965">
    <property type="entry name" value="Galactose oxidase, central domain"/>
    <property type="match status" value="1"/>
</dbReference>
<protein>
    <recommendedName>
        <fullName evidence="2">Galactose oxidase-like Early set domain-containing protein</fullName>
    </recommendedName>
</protein>
<dbReference type="PROSITE" id="PS50088">
    <property type="entry name" value="ANK_REPEAT"/>
    <property type="match status" value="1"/>
</dbReference>
<dbReference type="Pfam" id="PF00023">
    <property type="entry name" value="Ank"/>
    <property type="match status" value="1"/>
</dbReference>
<dbReference type="InterPro" id="IPR015202">
    <property type="entry name" value="GO-like_E_set"/>
</dbReference>
<dbReference type="AlphaFoldDB" id="A0A1F5L0S3"/>
<evidence type="ECO:0000313" key="4">
    <source>
        <dbReference type="Proteomes" id="UP000177622"/>
    </source>
</evidence>
<dbReference type="Pfam" id="PF09118">
    <property type="entry name" value="GO-like_E_set"/>
    <property type="match status" value="1"/>
</dbReference>
<dbReference type="InterPro" id="IPR014756">
    <property type="entry name" value="Ig_E-set"/>
</dbReference>
<dbReference type="PRINTS" id="PR01415">
    <property type="entry name" value="ANKYRIN"/>
</dbReference>
<dbReference type="InterPro" id="IPR011043">
    <property type="entry name" value="Gal_Oxase/kelch_b-propeller"/>
</dbReference>
<feature type="repeat" description="ANK" evidence="1">
    <location>
        <begin position="524"/>
        <end position="556"/>
    </location>
</feature>
<dbReference type="Gene3D" id="2.60.40.10">
    <property type="entry name" value="Immunoglobulins"/>
    <property type="match status" value="1"/>
</dbReference>
<dbReference type="InterPro" id="IPR037293">
    <property type="entry name" value="Gal_Oxidase_central_sf"/>
</dbReference>
<dbReference type="EMBL" id="LXJU01000149">
    <property type="protein sequence ID" value="OGE46656.1"/>
    <property type="molecule type" value="Genomic_DNA"/>
</dbReference>
<keyword evidence="1" id="KW-0040">ANK repeat</keyword>
<evidence type="ECO:0000259" key="2">
    <source>
        <dbReference type="Pfam" id="PF09118"/>
    </source>
</evidence>
<evidence type="ECO:0000313" key="3">
    <source>
        <dbReference type="EMBL" id="OGE46656.1"/>
    </source>
</evidence>
<name>A0A1F5L0S3_PENAI</name>
<reference evidence="3 4" key="1">
    <citation type="journal article" date="2016" name="Sci. Rep.">
        <title>Penicillium arizonense, a new, genome sequenced fungal species, reveals a high chemical diversity in secreted metabolites.</title>
        <authorList>
            <person name="Grijseels S."/>
            <person name="Nielsen J.C."/>
            <person name="Randelovic M."/>
            <person name="Nielsen J."/>
            <person name="Nielsen K.F."/>
            <person name="Workman M."/>
            <person name="Frisvad J.C."/>
        </authorList>
    </citation>
    <scope>NUCLEOTIDE SEQUENCE [LARGE SCALE GENOMIC DNA]</scope>
    <source>
        <strain evidence="3 4">CBS 141311</strain>
    </source>
</reference>
<dbReference type="Gene3D" id="2.130.10.80">
    <property type="entry name" value="Galactose oxidase/kelch, beta-propeller"/>
    <property type="match status" value="1"/>
</dbReference>
<feature type="domain" description="Galactose oxidase-like Early set" evidence="2">
    <location>
        <begin position="439"/>
        <end position="511"/>
    </location>
</feature>
<dbReference type="InterPro" id="IPR036770">
    <property type="entry name" value="Ankyrin_rpt-contain_sf"/>
</dbReference>
<dbReference type="PANTHER" id="PTHR32208:SF21">
    <property type="entry name" value="LOW QUALITY PROTEIN: ALDEHYDE OXIDASE GLOX-LIKE"/>
    <property type="match status" value="1"/>
</dbReference>
<dbReference type="GeneID" id="34582754"/>
<dbReference type="SMART" id="SM00248">
    <property type="entry name" value="ANK"/>
    <property type="match status" value="1"/>
</dbReference>
<evidence type="ECO:0000256" key="1">
    <source>
        <dbReference type="PROSITE-ProRule" id="PRU00023"/>
    </source>
</evidence>
<organism evidence="3 4">
    <name type="scientific">Penicillium arizonense</name>
    <dbReference type="NCBI Taxonomy" id="1835702"/>
    <lineage>
        <taxon>Eukaryota</taxon>
        <taxon>Fungi</taxon>
        <taxon>Dikarya</taxon>
        <taxon>Ascomycota</taxon>
        <taxon>Pezizomycotina</taxon>
        <taxon>Eurotiomycetes</taxon>
        <taxon>Eurotiomycetidae</taxon>
        <taxon>Eurotiales</taxon>
        <taxon>Aspergillaceae</taxon>
        <taxon>Penicillium</taxon>
    </lineage>
</organism>
<dbReference type="RefSeq" id="XP_022482124.1">
    <property type="nucleotide sequence ID" value="XM_022638020.1"/>
</dbReference>
<dbReference type="PROSITE" id="PS50297">
    <property type="entry name" value="ANK_REP_REGION"/>
    <property type="match status" value="1"/>
</dbReference>
<keyword evidence="4" id="KW-1185">Reference proteome</keyword>
<dbReference type="Proteomes" id="UP000177622">
    <property type="component" value="Unassembled WGS sequence"/>
</dbReference>
<accession>A0A1F5L0S3</accession>
<dbReference type="STRING" id="1835702.A0A1F5L0S3"/>
<sequence length="608" mass="66634">MPWNPNIVDSQILAIHAALVPSGENGEVVLFGGDEHWKDQQEPNGDFRKTRVYDVQTHQLVSSSIPSPDSDVFCCGHAFTGDGRLLIIGGTSVWEPDHPGPGHPHELAFGGHRRCWLYNAHERKWVETAQLLPENPHGGGTSGGGRWYPGAVTLANGDVLSLFGHARREDTRHRNANPERFDVNTNKWSQMPLLANDGNNYLPNQGEPKVRPLFFARTFQLPDGQLFFATAMPVDWASHTTGNLPATDGPHFSSFFDLASGAYIGTPIPEAAGYDGWSFPCVLLPLLPEENYSPRVMHCGRASAMRIDLNATGPVWQPVETAQKVDRVNSCAALLPTGQVCLVGGVMDEEHDGGQRMPAELYDPNIDWAAGRYRPGLGTWTVDTGLPVHSRNYHSAALLLPTGTVLTCGGNINRQMGDPNLHGVKRIELFEPNYAVGTRPIISSAPKSTAYGQSFEVTVSNPASITRVALIRNGSCTHAYDFDQRYVGLKFDYHSGDSHVRATAPPNGNVLLEKGAEIDLKDNYGWTSLLWAAENGHKAIVKLLLEKGAEIDPKSAENGNEVIVKLLLKKGADWESKGKDRRTPLFVINGHTQMIELVLVTDAYQRQL</sequence>
<dbReference type="SUPFAM" id="SSF48403">
    <property type="entry name" value="Ankyrin repeat"/>
    <property type="match status" value="1"/>
</dbReference>
<dbReference type="Gene3D" id="1.25.40.20">
    <property type="entry name" value="Ankyrin repeat-containing domain"/>
    <property type="match status" value="2"/>
</dbReference>
<dbReference type="PANTHER" id="PTHR32208">
    <property type="entry name" value="SECRETED PROTEIN-RELATED"/>
    <property type="match status" value="1"/>
</dbReference>